<evidence type="ECO:0000256" key="1">
    <source>
        <dbReference type="ARBA" id="ARBA00022723"/>
    </source>
</evidence>
<dbReference type="AlphaFoldDB" id="A0AAV8YCA6"/>
<evidence type="ECO:0000256" key="5">
    <source>
        <dbReference type="PROSITE-ProRule" id="PRU00309"/>
    </source>
</evidence>
<dbReference type="Gene3D" id="6.20.210.20">
    <property type="entry name" value="THAP domain"/>
    <property type="match status" value="1"/>
</dbReference>
<evidence type="ECO:0000256" key="2">
    <source>
        <dbReference type="ARBA" id="ARBA00022771"/>
    </source>
</evidence>
<evidence type="ECO:0000313" key="8">
    <source>
        <dbReference type="EMBL" id="KAJ8948481.1"/>
    </source>
</evidence>
<name>A0AAV8YCA6_9CUCU</name>
<dbReference type="EMBL" id="JAPWTK010000135">
    <property type="protein sequence ID" value="KAJ8948481.1"/>
    <property type="molecule type" value="Genomic_DNA"/>
</dbReference>
<sequence>MWNKKYMMVSGCSVHNCKNKTLTKGIDVTLFCLPVKLTQKTVWLQRAFGSVDFNRHKDALVCSDHFKEDDFVKQYKGQSLSDPLQKVLKEDAVPSLNLPNFTGDTASNAIVVANKPNAQIAPWASSSTSTTCRAAIFPNAVLQPAQHQFSIQANGESPLGHNHRPQQGAEPHQGQAAAGGEGEDEARGD</sequence>
<accession>A0AAV8YCA6</accession>
<evidence type="ECO:0000256" key="6">
    <source>
        <dbReference type="SAM" id="MobiDB-lite"/>
    </source>
</evidence>
<dbReference type="PANTHER" id="PTHR46600">
    <property type="entry name" value="THAP DOMAIN-CONTAINING"/>
    <property type="match status" value="1"/>
</dbReference>
<gene>
    <name evidence="8" type="ORF">NQ318_000017</name>
</gene>
<dbReference type="GO" id="GO:0008270">
    <property type="term" value="F:zinc ion binding"/>
    <property type="evidence" value="ECO:0007669"/>
    <property type="project" value="UniProtKB-KW"/>
</dbReference>
<evidence type="ECO:0000256" key="3">
    <source>
        <dbReference type="ARBA" id="ARBA00022833"/>
    </source>
</evidence>
<keyword evidence="2 5" id="KW-0863">Zinc-finger</keyword>
<evidence type="ECO:0000313" key="9">
    <source>
        <dbReference type="Proteomes" id="UP001162162"/>
    </source>
</evidence>
<feature type="domain" description="THAP-type" evidence="7">
    <location>
        <begin position="8"/>
        <end position="97"/>
    </location>
</feature>
<dbReference type="InterPro" id="IPR006612">
    <property type="entry name" value="THAP_Znf"/>
</dbReference>
<evidence type="ECO:0000259" key="7">
    <source>
        <dbReference type="PROSITE" id="PS50950"/>
    </source>
</evidence>
<keyword evidence="1" id="KW-0479">Metal-binding</keyword>
<dbReference type="Pfam" id="PF05485">
    <property type="entry name" value="THAP"/>
    <property type="match status" value="1"/>
</dbReference>
<dbReference type="PANTHER" id="PTHR46600:SF11">
    <property type="entry name" value="THAP DOMAIN-CONTAINING PROTEIN 10"/>
    <property type="match status" value="1"/>
</dbReference>
<organism evidence="8 9">
    <name type="scientific">Aromia moschata</name>
    <dbReference type="NCBI Taxonomy" id="1265417"/>
    <lineage>
        <taxon>Eukaryota</taxon>
        <taxon>Metazoa</taxon>
        <taxon>Ecdysozoa</taxon>
        <taxon>Arthropoda</taxon>
        <taxon>Hexapoda</taxon>
        <taxon>Insecta</taxon>
        <taxon>Pterygota</taxon>
        <taxon>Neoptera</taxon>
        <taxon>Endopterygota</taxon>
        <taxon>Coleoptera</taxon>
        <taxon>Polyphaga</taxon>
        <taxon>Cucujiformia</taxon>
        <taxon>Chrysomeloidea</taxon>
        <taxon>Cerambycidae</taxon>
        <taxon>Cerambycinae</taxon>
        <taxon>Callichromatini</taxon>
        <taxon>Aromia</taxon>
    </lineage>
</organism>
<dbReference type="SUPFAM" id="SSF57716">
    <property type="entry name" value="Glucocorticoid receptor-like (DNA-binding domain)"/>
    <property type="match status" value="1"/>
</dbReference>
<comment type="caution">
    <text evidence="8">The sequence shown here is derived from an EMBL/GenBank/DDBJ whole genome shotgun (WGS) entry which is preliminary data.</text>
</comment>
<evidence type="ECO:0000256" key="4">
    <source>
        <dbReference type="ARBA" id="ARBA00023125"/>
    </source>
</evidence>
<keyword evidence="3" id="KW-0862">Zinc</keyword>
<keyword evidence="4 5" id="KW-0238">DNA-binding</keyword>
<feature type="region of interest" description="Disordered" evidence="6">
    <location>
        <begin position="152"/>
        <end position="189"/>
    </location>
</feature>
<dbReference type="InterPro" id="IPR026516">
    <property type="entry name" value="THAP1/10"/>
</dbReference>
<dbReference type="Proteomes" id="UP001162162">
    <property type="component" value="Unassembled WGS sequence"/>
</dbReference>
<dbReference type="GO" id="GO:0043565">
    <property type="term" value="F:sequence-specific DNA binding"/>
    <property type="evidence" value="ECO:0007669"/>
    <property type="project" value="InterPro"/>
</dbReference>
<proteinExistence type="predicted"/>
<dbReference type="PROSITE" id="PS50950">
    <property type="entry name" value="ZF_THAP"/>
    <property type="match status" value="1"/>
</dbReference>
<feature type="compositionally biased region" description="Low complexity" evidence="6">
    <location>
        <begin position="166"/>
        <end position="178"/>
    </location>
</feature>
<reference evidence="8" key="1">
    <citation type="journal article" date="2023" name="Insect Mol. Biol.">
        <title>Genome sequencing provides insights into the evolution of gene families encoding plant cell wall-degrading enzymes in longhorned beetles.</title>
        <authorList>
            <person name="Shin N.R."/>
            <person name="Okamura Y."/>
            <person name="Kirsch R."/>
            <person name="Pauchet Y."/>
        </authorList>
    </citation>
    <scope>NUCLEOTIDE SEQUENCE</scope>
    <source>
        <strain evidence="8">AMC_N1</strain>
    </source>
</reference>
<dbReference type="InterPro" id="IPR038441">
    <property type="entry name" value="THAP_Znf_sf"/>
</dbReference>
<keyword evidence="9" id="KW-1185">Reference proteome</keyword>
<protein>
    <recommendedName>
        <fullName evidence="7">THAP-type domain-containing protein</fullName>
    </recommendedName>
</protein>
<dbReference type="SMART" id="SM00980">
    <property type="entry name" value="THAP"/>
    <property type="match status" value="1"/>
</dbReference>